<dbReference type="AlphaFoldDB" id="A0A1B7YA74"/>
<evidence type="ECO:0000313" key="3">
    <source>
        <dbReference type="Proteomes" id="UP000092177"/>
    </source>
</evidence>
<dbReference type="GeneID" id="70904779"/>
<feature type="region of interest" description="Disordered" evidence="1">
    <location>
        <begin position="1"/>
        <end position="26"/>
    </location>
</feature>
<evidence type="ECO:0000313" key="2">
    <source>
        <dbReference type="EMBL" id="OBR08962.1"/>
    </source>
</evidence>
<dbReference type="KEGG" id="chig:CH63R_07727"/>
<name>A0A1B7YA74_COLHI</name>
<accession>A0A1B7YA74</accession>
<sequence>MPPLSKSRPLRSMPPTRAERLAMSTA</sequence>
<comment type="caution">
    <text evidence="2">The sequence shown here is derived from an EMBL/GenBank/DDBJ whole genome shotgun (WGS) entry which is preliminary data.</text>
</comment>
<dbReference type="RefSeq" id="XP_046754145.1">
    <property type="nucleotide sequence ID" value="XM_046898189.1"/>
</dbReference>
<dbReference type="Proteomes" id="UP000092177">
    <property type="component" value="Chromosome 5"/>
</dbReference>
<organism evidence="2 3">
    <name type="scientific">Colletotrichum higginsianum (strain IMI 349063)</name>
    <name type="common">Crucifer anthracnose fungus</name>
    <dbReference type="NCBI Taxonomy" id="759273"/>
    <lineage>
        <taxon>Eukaryota</taxon>
        <taxon>Fungi</taxon>
        <taxon>Dikarya</taxon>
        <taxon>Ascomycota</taxon>
        <taxon>Pezizomycotina</taxon>
        <taxon>Sordariomycetes</taxon>
        <taxon>Hypocreomycetidae</taxon>
        <taxon>Glomerellales</taxon>
        <taxon>Glomerellaceae</taxon>
        <taxon>Colletotrichum</taxon>
        <taxon>Colletotrichum destructivum species complex</taxon>
    </lineage>
</organism>
<evidence type="ECO:0000256" key="1">
    <source>
        <dbReference type="SAM" id="MobiDB-lite"/>
    </source>
</evidence>
<dbReference type="EMBL" id="LTAN01000005">
    <property type="protein sequence ID" value="OBR08962.1"/>
    <property type="molecule type" value="Genomic_DNA"/>
</dbReference>
<proteinExistence type="predicted"/>
<keyword evidence="3" id="KW-1185">Reference proteome</keyword>
<protein>
    <submittedName>
        <fullName evidence="2">Uncharacterized protein</fullName>
    </submittedName>
</protein>
<dbReference type="VEuPathDB" id="FungiDB:CH63R_07727"/>
<gene>
    <name evidence="2" type="ORF">CH63R_07727</name>
</gene>
<reference evidence="3" key="1">
    <citation type="journal article" date="2017" name="BMC Genomics">
        <title>Gapless genome assembly of Colletotrichum higginsianum reveals chromosome structure and association of transposable elements with secondary metabolite gene clusters.</title>
        <authorList>
            <person name="Dallery J.-F."/>
            <person name="Lapalu N."/>
            <person name="Zampounis A."/>
            <person name="Pigne S."/>
            <person name="Luyten I."/>
            <person name="Amselem J."/>
            <person name="Wittenberg A.H.J."/>
            <person name="Zhou S."/>
            <person name="de Queiroz M.V."/>
            <person name="Robin G.P."/>
            <person name="Auger A."/>
            <person name="Hainaut M."/>
            <person name="Henrissat B."/>
            <person name="Kim K.-T."/>
            <person name="Lee Y.-H."/>
            <person name="Lespinet O."/>
            <person name="Schwartz D.C."/>
            <person name="Thon M.R."/>
            <person name="O'Connell R.J."/>
        </authorList>
    </citation>
    <scope>NUCLEOTIDE SEQUENCE [LARGE SCALE GENOMIC DNA]</scope>
    <source>
        <strain evidence="3">IMI 349063</strain>
    </source>
</reference>